<name>A0A072NR65_SCHAZ</name>
<dbReference type="EMBL" id="JJRY01000001">
    <property type="protein sequence ID" value="KEF40149.1"/>
    <property type="molecule type" value="Genomic_DNA"/>
</dbReference>
<protein>
    <recommendedName>
        <fullName evidence="1">DUF6906 domain-containing protein</fullName>
    </recommendedName>
</protein>
<gene>
    <name evidence="2" type="ORF">M670_00165</name>
</gene>
<proteinExistence type="predicted"/>
<feature type="domain" description="DUF6906" evidence="1">
    <location>
        <begin position="1"/>
        <end position="50"/>
    </location>
</feature>
<dbReference type="AlphaFoldDB" id="A0A072NR65"/>
<evidence type="ECO:0000259" key="1">
    <source>
        <dbReference type="Pfam" id="PF21847"/>
    </source>
</evidence>
<dbReference type="RefSeq" id="WP_202594752.1">
    <property type="nucleotide sequence ID" value="NZ_JJRY01000001.1"/>
</dbReference>
<reference evidence="2 3" key="1">
    <citation type="submission" date="2014-04" db="EMBL/GenBank/DDBJ databases">
        <title>Draft genome sequence of Bacillus azotoformans MEV2011, a (co-) denitrifying strain unable to grow in the presence of oxygen.</title>
        <authorList>
            <person name="Nielsen M."/>
            <person name="Schreiber L."/>
            <person name="Finster K."/>
            <person name="Schramm A."/>
        </authorList>
    </citation>
    <scope>NUCLEOTIDE SEQUENCE [LARGE SCALE GENOMIC DNA]</scope>
    <source>
        <strain evidence="2 3">MEV2011</strain>
    </source>
</reference>
<accession>A0A072NR65</accession>
<evidence type="ECO:0000313" key="3">
    <source>
        <dbReference type="Proteomes" id="UP000027936"/>
    </source>
</evidence>
<organism evidence="2 3">
    <name type="scientific">Schinkia azotoformans MEV2011</name>
    <dbReference type="NCBI Taxonomy" id="1348973"/>
    <lineage>
        <taxon>Bacteria</taxon>
        <taxon>Bacillati</taxon>
        <taxon>Bacillota</taxon>
        <taxon>Bacilli</taxon>
        <taxon>Bacillales</taxon>
        <taxon>Bacillaceae</taxon>
        <taxon>Calidifontibacillus/Schinkia group</taxon>
        <taxon>Schinkia</taxon>
    </lineage>
</organism>
<comment type="caution">
    <text evidence="2">The sequence shown here is derived from an EMBL/GenBank/DDBJ whole genome shotgun (WGS) entry which is preliminary data.</text>
</comment>
<dbReference type="InterPro" id="IPR054201">
    <property type="entry name" value="DUF6906"/>
</dbReference>
<dbReference type="PATRIC" id="fig|1348973.3.peg.160"/>
<evidence type="ECO:0000313" key="2">
    <source>
        <dbReference type="EMBL" id="KEF40149.1"/>
    </source>
</evidence>
<sequence length="50" mass="5848">MKSGKRPNKKQKIFISQHGLNPDNWLIVKNLDSEMHVIHREVGQVKVLQK</sequence>
<dbReference type="Pfam" id="PF21847">
    <property type="entry name" value="DUF6906"/>
    <property type="match status" value="1"/>
</dbReference>
<dbReference type="Proteomes" id="UP000027936">
    <property type="component" value="Unassembled WGS sequence"/>
</dbReference>